<reference evidence="4" key="2">
    <citation type="submission" date="2020-09" db="EMBL/GenBank/DDBJ databases">
        <authorList>
            <person name="Sun Q."/>
            <person name="Zhou Y."/>
        </authorList>
    </citation>
    <scope>NUCLEOTIDE SEQUENCE</scope>
    <source>
        <strain evidence="4">CGMCC 4.7403</strain>
    </source>
</reference>
<organism evidence="4 5">
    <name type="scientific">Streptomyces capitiformicae</name>
    <dbReference type="NCBI Taxonomy" id="2014920"/>
    <lineage>
        <taxon>Bacteria</taxon>
        <taxon>Bacillati</taxon>
        <taxon>Actinomycetota</taxon>
        <taxon>Actinomycetes</taxon>
        <taxon>Kitasatosporales</taxon>
        <taxon>Streptomycetaceae</taxon>
        <taxon>Streptomyces</taxon>
    </lineage>
</organism>
<gene>
    <name evidence="4" type="ORF">GCM10017771_18700</name>
</gene>
<dbReference type="GO" id="GO:0016747">
    <property type="term" value="F:acyltransferase activity, transferring groups other than amino-acyl groups"/>
    <property type="evidence" value="ECO:0007669"/>
    <property type="project" value="InterPro"/>
</dbReference>
<keyword evidence="2" id="KW-0012">Acyltransferase</keyword>
<proteinExistence type="predicted"/>
<name>A0A919GK65_9ACTN</name>
<evidence type="ECO:0000256" key="2">
    <source>
        <dbReference type="ARBA" id="ARBA00023315"/>
    </source>
</evidence>
<evidence type="ECO:0000313" key="4">
    <source>
        <dbReference type="EMBL" id="GHH85518.1"/>
    </source>
</evidence>
<keyword evidence="1" id="KW-0808">Transferase</keyword>
<dbReference type="AlphaFoldDB" id="A0A919GK65"/>
<protein>
    <submittedName>
        <fullName evidence="4">GNAT family acetyltransferase</fullName>
    </submittedName>
</protein>
<dbReference type="InterPro" id="IPR000182">
    <property type="entry name" value="GNAT_dom"/>
</dbReference>
<comment type="caution">
    <text evidence="4">The sequence shown here is derived from an EMBL/GenBank/DDBJ whole genome shotgun (WGS) entry which is preliminary data.</text>
</comment>
<feature type="domain" description="N-acetyltransferase" evidence="3">
    <location>
        <begin position="17"/>
        <end position="170"/>
    </location>
</feature>
<keyword evidence="5" id="KW-1185">Reference proteome</keyword>
<sequence>MVGAMPAAPESVHATALTLRPATRADLPTVLALLADEERVMDPATLVVDEAYEHAFAAIDADPRNEILVLVEGVDDQGDGGRVVGCLQVTYIPGLGKGGAERALIEAVRVRADRRGGGLGRILMERTIERARTRGCALVQLTSNKRREDAHRFYGGLGFARSHDGFKRAL</sequence>
<evidence type="ECO:0000256" key="1">
    <source>
        <dbReference type="ARBA" id="ARBA00022679"/>
    </source>
</evidence>
<dbReference type="PANTHER" id="PTHR43877">
    <property type="entry name" value="AMINOALKYLPHOSPHONATE N-ACETYLTRANSFERASE-RELATED-RELATED"/>
    <property type="match status" value="1"/>
</dbReference>
<dbReference type="SUPFAM" id="SSF55729">
    <property type="entry name" value="Acyl-CoA N-acyltransferases (Nat)"/>
    <property type="match status" value="1"/>
</dbReference>
<evidence type="ECO:0000313" key="5">
    <source>
        <dbReference type="Proteomes" id="UP000603227"/>
    </source>
</evidence>
<dbReference type="Pfam" id="PF00583">
    <property type="entry name" value="Acetyltransf_1"/>
    <property type="match status" value="1"/>
</dbReference>
<reference evidence="4" key="1">
    <citation type="journal article" date="2014" name="Int. J. Syst. Evol. Microbiol.">
        <title>Complete genome sequence of Corynebacterium casei LMG S-19264T (=DSM 44701T), isolated from a smear-ripened cheese.</title>
        <authorList>
            <consortium name="US DOE Joint Genome Institute (JGI-PGF)"/>
            <person name="Walter F."/>
            <person name="Albersmeier A."/>
            <person name="Kalinowski J."/>
            <person name="Ruckert C."/>
        </authorList>
    </citation>
    <scope>NUCLEOTIDE SEQUENCE</scope>
    <source>
        <strain evidence="4">CGMCC 4.7403</strain>
    </source>
</reference>
<dbReference type="EMBL" id="BNAT01000005">
    <property type="protein sequence ID" value="GHH85518.1"/>
    <property type="molecule type" value="Genomic_DNA"/>
</dbReference>
<dbReference type="InterPro" id="IPR050832">
    <property type="entry name" value="Bact_Acetyltransf"/>
</dbReference>
<evidence type="ECO:0000259" key="3">
    <source>
        <dbReference type="PROSITE" id="PS51186"/>
    </source>
</evidence>
<dbReference type="Gene3D" id="3.40.630.30">
    <property type="match status" value="1"/>
</dbReference>
<dbReference type="CDD" id="cd04301">
    <property type="entry name" value="NAT_SF"/>
    <property type="match status" value="1"/>
</dbReference>
<accession>A0A919GK65</accession>
<dbReference type="Proteomes" id="UP000603227">
    <property type="component" value="Unassembled WGS sequence"/>
</dbReference>
<dbReference type="InterPro" id="IPR016181">
    <property type="entry name" value="Acyl_CoA_acyltransferase"/>
</dbReference>
<dbReference type="PROSITE" id="PS51186">
    <property type="entry name" value="GNAT"/>
    <property type="match status" value="1"/>
</dbReference>